<keyword evidence="3" id="KW-1185">Reference proteome</keyword>
<organism evidence="2 3">
    <name type="scientific">Pleurodeles waltl</name>
    <name type="common">Iberian ribbed newt</name>
    <dbReference type="NCBI Taxonomy" id="8319"/>
    <lineage>
        <taxon>Eukaryota</taxon>
        <taxon>Metazoa</taxon>
        <taxon>Chordata</taxon>
        <taxon>Craniata</taxon>
        <taxon>Vertebrata</taxon>
        <taxon>Euteleostomi</taxon>
        <taxon>Amphibia</taxon>
        <taxon>Batrachia</taxon>
        <taxon>Caudata</taxon>
        <taxon>Salamandroidea</taxon>
        <taxon>Salamandridae</taxon>
        <taxon>Pleurodelinae</taxon>
        <taxon>Pleurodeles</taxon>
    </lineage>
</organism>
<dbReference type="Proteomes" id="UP001066276">
    <property type="component" value="Chromosome 3_1"/>
</dbReference>
<gene>
    <name evidence="2" type="ORF">NDU88_004639</name>
</gene>
<feature type="region of interest" description="Disordered" evidence="1">
    <location>
        <begin position="109"/>
        <end position="159"/>
    </location>
</feature>
<feature type="region of interest" description="Disordered" evidence="1">
    <location>
        <begin position="1"/>
        <end position="94"/>
    </location>
</feature>
<evidence type="ECO:0000256" key="1">
    <source>
        <dbReference type="SAM" id="MobiDB-lite"/>
    </source>
</evidence>
<sequence length="252" mass="26970">MSGGGGGEDNGPALLHATSGQHWAQRHPSGSGTPLGLPPQKPLLHRCPGQRSQRLPGRHRRPRPGTPAHAISMPRPRHKAARPNIRSGRSCPSTHRHVLTASSRLSATNRVRESGPHLQRRSTGARLPAIPGGPNGSFTSSPPVPACPGGGSRLQPRRRYTPPLARVGPSFTTMATAHHEAQPAAVRPVPATKLAHLADPLLHKCSTPNRQKVGHPRSPILSDQWWVNAPALQSLTSWRPSCRMARPCPPAC</sequence>
<dbReference type="AlphaFoldDB" id="A0AAV7UHL5"/>
<protein>
    <submittedName>
        <fullName evidence="2">Uncharacterized protein</fullName>
    </submittedName>
</protein>
<evidence type="ECO:0000313" key="3">
    <source>
        <dbReference type="Proteomes" id="UP001066276"/>
    </source>
</evidence>
<accession>A0AAV7UHL5</accession>
<proteinExistence type="predicted"/>
<name>A0AAV7UHL5_PLEWA</name>
<dbReference type="EMBL" id="JANPWB010000005">
    <property type="protein sequence ID" value="KAJ1187871.1"/>
    <property type="molecule type" value="Genomic_DNA"/>
</dbReference>
<evidence type="ECO:0000313" key="2">
    <source>
        <dbReference type="EMBL" id="KAJ1187871.1"/>
    </source>
</evidence>
<comment type="caution">
    <text evidence="2">The sequence shown here is derived from an EMBL/GenBank/DDBJ whole genome shotgun (WGS) entry which is preliminary data.</text>
</comment>
<reference evidence="2" key="1">
    <citation type="journal article" date="2022" name="bioRxiv">
        <title>Sequencing and chromosome-scale assembly of the giantPleurodeles waltlgenome.</title>
        <authorList>
            <person name="Brown T."/>
            <person name="Elewa A."/>
            <person name="Iarovenko S."/>
            <person name="Subramanian E."/>
            <person name="Araus A.J."/>
            <person name="Petzold A."/>
            <person name="Susuki M."/>
            <person name="Suzuki K.-i.T."/>
            <person name="Hayashi T."/>
            <person name="Toyoda A."/>
            <person name="Oliveira C."/>
            <person name="Osipova E."/>
            <person name="Leigh N.D."/>
            <person name="Simon A."/>
            <person name="Yun M.H."/>
        </authorList>
    </citation>
    <scope>NUCLEOTIDE SEQUENCE</scope>
    <source>
        <strain evidence="2">20211129_DDA</strain>
        <tissue evidence="2">Liver</tissue>
    </source>
</reference>